<dbReference type="PROSITE" id="PS50949">
    <property type="entry name" value="HTH_GNTR"/>
    <property type="match status" value="1"/>
</dbReference>
<feature type="domain" description="HTH gntR-type" evidence="4">
    <location>
        <begin position="13"/>
        <end position="81"/>
    </location>
</feature>
<dbReference type="AlphaFoldDB" id="A0A940MER5"/>
<dbReference type="PANTHER" id="PTHR44846">
    <property type="entry name" value="MANNOSYL-D-GLYCERATE TRANSPORT/METABOLISM SYSTEM REPRESSOR MNGR-RELATED"/>
    <property type="match status" value="1"/>
</dbReference>
<dbReference type="InterPro" id="IPR000524">
    <property type="entry name" value="Tscrpt_reg_HTH_GntR"/>
</dbReference>
<evidence type="ECO:0000313" key="6">
    <source>
        <dbReference type="Proteomes" id="UP000670475"/>
    </source>
</evidence>
<reference evidence="5" key="1">
    <citation type="submission" date="2021-03" db="EMBL/GenBank/DDBJ databases">
        <title>Whole genome sequence of Streptomyces bomunensis MMS17-BM035.</title>
        <authorList>
            <person name="Lee J.H."/>
        </authorList>
    </citation>
    <scope>NUCLEOTIDE SEQUENCE</scope>
    <source>
        <strain evidence="5">MMS17-BM035</strain>
    </source>
</reference>
<dbReference type="RefSeq" id="WP_209341463.1">
    <property type="nucleotide sequence ID" value="NZ_JAGIQL010000076.1"/>
</dbReference>
<dbReference type="Pfam" id="PF00392">
    <property type="entry name" value="GntR"/>
    <property type="match status" value="1"/>
</dbReference>
<dbReference type="SUPFAM" id="SSF46785">
    <property type="entry name" value="Winged helix' DNA-binding domain"/>
    <property type="match status" value="1"/>
</dbReference>
<name>A0A940MER5_9ACTN</name>
<dbReference type="Proteomes" id="UP000670475">
    <property type="component" value="Unassembled WGS sequence"/>
</dbReference>
<sequence>MDADALIDPDAPLTPYRQLVEILTARIQRGDWQPGRPIPSEAQLVQEYGIARSTVRRGIAALVEDGWVFTVPQRGSYVSDPLPNK</sequence>
<keyword evidence="6" id="KW-1185">Reference proteome</keyword>
<accession>A0A940MER5</accession>
<dbReference type="PANTHER" id="PTHR44846:SF1">
    <property type="entry name" value="MANNOSYL-D-GLYCERATE TRANSPORT_METABOLISM SYSTEM REPRESSOR MNGR-RELATED"/>
    <property type="match status" value="1"/>
</dbReference>
<keyword evidence="2" id="KW-0238">DNA-binding</keyword>
<protein>
    <submittedName>
        <fullName evidence="5">GntR family transcriptional regulator</fullName>
    </submittedName>
</protein>
<dbReference type="SMART" id="SM00345">
    <property type="entry name" value="HTH_GNTR"/>
    <property type="match status" value="1"/>
</dbReference>
<organism evidence="5 6">
    <name type="scientific">Streptomyces montanisoli</name>
    <dbReference type="NCBI Taxonomy" id="2798581"/>
    <lineage>
        <taxon>Bacteria</taxon>
        <taxon>Bacillati</taxon>
        <taxon>Actinomycetota</taxon>
        <taxon>Actinomycetes</taxon>
        <taxon>Kitasatosporales</taxon>
        <taxon>Streptomycetaceae</taxon>
        <taxon>Streptomyces</taxon>
    </lineage>
</organism>
<evidence type="ECO:0000313" key="5">
    <source>
        <dbReference type="EMBL" id="MBP0459538.1"/>
    </source>
</evidence>
<dbReference type="PRINTS" id="PR00035">
    <property type="entry name" value="HTHGNTR"/>
</dbReference>
<keyword evidence="3" id="KW-0804">Transcription</keyword>
<evidence type="ECO:0000259" key="4">
    <source>
        <dbReference type="PROSITE" id="PS50949"/>
    </source>
</evidence>
<dbReference type="CDD" id="cd07377">
    <property type="entry name" value="WHTH_GntR"/>
    <property type="match status" value="1"/>
</dbReference>
<dbReference type="Gene3D" id="1.10.10.10">
    <property type="entry name" value="Winged helix-like DNA-binding domain superfamily/Winged helix DNA-binding domain"/>
    <property type="match status" value="1"/>
</dbReference>
<evidence type="ECO:0000256" key="1">
    <source>
        <dbReference type="ARBA" id="ARBA00023015"/>
    </source>
</evidence>
<evidence type="ECO:0000256" key="2">
    <source>
        <dbReference type="ARBA" id="ARBA00023125"/>
    </source>
</evidence>
<dbReference type="GO" id="GO:0003700">
    <property type="term" value="F:DNA-binding transcription factor activity"/>
    <property type="evidence" value="ECO:0007669"/>
    <property type="project" value="InterPro"/>
</dbReference>
<proteinExistence type="predicted"/>
<dbReference type="InterPro" id="IPR050679">
    <property type="entry name" value="Bact_HTH_transcr_reg"/>
</dbReference>
<dbReference type="EMBL" id="JAGIQL010000076">
    <property type="protein sequence ID" value="MBP0459538.1"/>
    <property type="molecule type" value="Genomic_DNA"/>
</dbReference>
<evidence type="ECO:0000256" key="3">
    <source>
        <dbReference type="ARBA" id="ARBA00023163"/>
    </source>
</evidence>
<dbReference type="InterPro" id="IPR036390">
    <property type="entry name" value="WH_DNA-bd_sf"/>
</dbReference>
<gene>
    <name evidence="5" type="ORF">JFN87_18815</name>
</gene>
<dbReference type="GO" id="GO:0045892">
    <property type="term" value="P:negative regulation of DNA-templated transcription"/>
    <property type="evidence" value="ECO:0007669"/>
    <property type="project" value="TreeGrafter"/>
</dbReference>
<dbReference type="InterPro" id="IPR036388">
    <property type="entry name" value="WH-like_DNA-bd_sf"/>
</dbReference>
<dbReference type="GO" id="GO:0003677">
    <property type="term" value="F:DNA binding"/>
    <property type="evidence" value="ECO:0007669"/>
    <property type="project" value="UniProtKB-KW"/>
</dbReference>
<comment type="caution">
    <text evidence="5">The sequence shown here is derived from an EMBL/GenBank/DDBJ whole genome shotgun (WGS) entry which is preliminary data.</text>
</comment>
<keyword evidence="1" id="KW-0805">Transcription regulation</keyword>